<dbReference type="PANTHER" id="PTHR33975:SF2">
    <property type="entry name" value="MYELIN-ASSOCIATED OLIGODENDROCYTE BASIC PROTEIN"/>
    <property type="match status" value="1"/>
</dbReference>
<sequence>FGLLQVLLCTVAVAAVFNSVRSMSKTRSADRFAGYADTDAGVAGPVTVARLQVGLLGLARGLKSDLDQLATRADTSSTPGLHLVLQAAAFVSTVS</sequence>
<gene>
    <name evidence="2" type="ORF">HaLaN_22947</name>
</gene>
<feature type="signal peptide" evidence="1">
    <location>
        <begin position="1"/>
        <end position="22"/>
    </location>
</feature>
<dbReference type="InterPro" id="IPR053023">
    <property type="entry name" value="FLAP_modulator"/>
</dbReference>
<organism evidence="2 3">
    <name type="scientific">Haematococcus lacustris</name>
    <name type="common">Green alga</name>
    <name type="synonym">Haematococcus pluvialis</name>
    <dbReference type="NCBI Taxonomy" id="44745"/>
    <lineage>
        <taxon>Eukaryota</taxon>
        <taxon>Viridiplantae</taxon>
        <taxon>Chlorophyta</taxon>
        <taxon>core chlorophytes</taxon>
        <taxon>Chlorophyceae</taxon>
        <taxon>CS clade</taxon>
        <taxon>Chlamydomonadales</taxon>
        <taxon>Haematococcaceae</taxon>
        <taxon>Haematococcus</taxon>
    </lineage>
</organism>
<dbReference type="PANTHER" id="PTHR33975">
    <property type="entry name" value="MYELIN-ASSOCIATED OLIGODENDROCYTE BASIC PROTEIN"/>
    <property type="match status" value="1"/>
</dbReference>
<dbReference type="EMBL" id="BLLF01002702">
    <property type="protein sequence ID" value="GFH25052.1"/>
    <property type="molecule type" value="Genomic_DNA"/>
</dbReference>
<proteinExistence type="predicted"/>
<reference evidence="2 3" key="1">
    <citation type="submission" date="2020-02" db="EMBL/GenBank/DDBJ databases">
        <title>Draft genome sequence of Haematococcus lacustris strain NIES-144.</title>
        <authorList>
            <person name="Morimoto D."/>
            <person name="Nakagawa S."/>
            <person name="Yoshida T."/>
            <person name="Sawayama S."/>
        </authorList>
    </citation>
    <scope>NUCLEOTIDE SEQUENCE [LARGE SCALE GENOMIC DNA]</scope>
    <source>
        <strain evidence="2 3">NIES-144</strain>
    </source>
</reference>
<accession>A0A6A0A450</accession>
<feature type="chain" id="PRO_5025454789" evidence="1">
    <location>
        <begin position="23"/>
        <end position="95"/>
    </location>
</feature>
<feature type="non-terminal residue" evidence="2">
    <location>
        <position position="1"/>
    </location>
</feature>
<dbReference type="Proteomes" id="UP000485058">
    <property type="component" value="Unassembled WGS sequence"/>
</dbReference>
<dbReference type="AlphaFoldDB" id="A0A6A0A450"/>
<protein>
    <submittedName>
        <fullName evidence="2">DUF1517-domain-containing protein</fullName>
    </submittedName>
</protein>
<evidence type="ECO:0000313" key="3">
    <source>
        <dbReference type="Proteomes" id="UP000485058"/>
    </source>
</evidence>
<dbReference type="Pfam" id="PF07466">
    <property type="entry name" value="DUF1517"/>
    <property type="match status" value="1"/>
</dbReference>
<evidence type="ECO:0000256" key="1">
    <source>
        <dbReference type="SAM" id="SignalP"/>
    </source>
</evidence>
<name>A0A6A0A450_HAELA</name>
<keyword evidence="1" id="KW-0732">Signal</keyword>
<keyword evidence="3" id="KW-1185">Reference proteome</keyword>
<dbReference type="InterPro" id="IPR010903">
    <property type="entry name" value="DUF1517"/>
</dbReference>
<evidence type="ECO:0000313" key="2">
    <source>
        <dbReference type="EMBL" id="GFH25052.1"/>
    </source>
</evidence>
<comment type="caution">
    <text evidence="2">The sequence shown here is derived from an EMBL/GenBank/DDBJ whole genome shotgun (WGS) entry which is preliminary data.</text>
</comment>